<evidence type="ECO:0000313" key="3">
    <source>
        <dbReference type="EMBL" id="SEF32263.1"/>
    </source>
</evidence>
<name>A0A1H5R1K6_9PSEU</name>
<dbReference type="Pfam" id="PF01261">
    <property type="entry name" value="AP_endonuc_2"/>
    <property type="match status" value="1"/>
</dbReference>
<dbReference type="EMBL" id="FNUJ01000006">
    <property type="protein sequence ID" value="SEF32263.1"/>
    <property type="molecule type" value="Genomic_DNA"/>
</dbReference>
<dbReference type="InterPro" id="IPR036237">
    <property type="entry name" value="Xyl_isomerase-like_sf"/>
</dbReference>
<dbReference type="InterPro" id="IPR013022">
    <property type="entry name" value="Xyl_isomerase-like_TIM-brl"/>
</dbReference>
<accession>A0A1H5R1K6</accession>
<evidence type="ECO:0000259" key="2">
    <source>
        <dbReference type="Pfam" id="PF01261"/>
    </source>
</evidence>
<dbReference type="PANTHER" id="PTHR12110:SF53">
    <property type="entry name" value="BLR5974 PROTEIN"/>
    <property type="match status" value="1"/>
</dbReference>
<sequence>MTQTPLALGGTTYSWLHQAPLREAIDALAELGFRQIEITTAAPHLQAGAFGKYERHELRRALAARGLTVTSTNPGFLDINLISPGNDFRRASVDALLAELELAHDLEAPLVIAMAGRRHALSPAPEEACRWWLEQALDVLLERAAKLDVTIALETSPHGYLGDATRLSDLVDHVGSPHLGIAYDVANTINREDPWEGVRTAGHRIRIAHMSDTWRDRWAHTSPGRGEVDFERYAEALRSIGYAGVTIFELIDMEPPLPRLHDDIAAFTKLGWSIAETSERQAPRRPPGCSRSGVFPT</sequence>
<dbReference type="Gene3D" id="3.20.20.150">
    <property type="entry name" value="Divalent-metal-dependent TIM barrel enzymes"/>
    <property type="match status" value="1"/>
</dbReference>
<dbReference type="SUPFAM" id="SSF51658">
    <property type="entry name" value="Xylose isomerase-like"/>
    <property type="match status" value="1"/>
</dbReference>
<dbReference type="STRING" id="218821.SAMN05421837_106149"/>
<evidence type="ECO:0000313" key="4">
    <source>
        <dbReference type="Proteomes" id="UP000198878"/>
    </source>
</evidence>
<feature type="domain" description="Xylose isomerase-like TIM barrel" evidence="2">
    <location>
        <begin position="25"/>
        <end position="266"/>
    </location>
</feature>
<dbReference type="InterPro" id="IPR050312">
    <property type="entry name" value="IolE/XylAMocC-like"/>
</dbReference>
<keyword evidence="4" id="KW-1185">Reference proteome</keyword>
<feature type="region of interest" description="Disordered" evidence="1">
    <location>
        <begin position="278"/>
        <end position="297"/>
    </location>
</feature>
<dbReference type="RefSeq" id="WP_086678814.1">
    <property type="nucleotide sequence ID" value="NZ_FNUJ01000006.1"/>
</dbReference>
<dbReference type="OrthoDB" id="3280201at2"/>
<proteinExistence type="predicted"/>
<dbReference type="PANTHER" id="PTHR12110">
    <property type="entry name" value="HYDROXYPYRUVATE ISOMERASE"/>
    <property type="match status" value="1"/>
</dbReference>
<gene>
    <name evidence="3" type="ORF">SAMN05421837_106149</name>
</gene>
<dbReference type="AlphaFoldDB" id="A0A1H5R1K6"/>
<keyword evidence="3" id="KW-0413">Isomerase</keyword>
<dbReference type="Proteomes" id="UP000198878">
    <property type="component" value="Unassembled WGS sequence"/>
</dbReference>
<organism evidence="3 4">
    <name type="scientific">Amycolatopsis pretoriensis</name>
    <dbReference type="NCBI Taxonomy" id="218821"/>
    <lineage>
        <taxon>Bacteria</taxon>
        <taxon>Bacillati</taxon>
        <taxon>Actinomycetota</taxon>
        <taxon>Actinomycetes</taxon>
        <taxon>Pseudonocardiales</taxon>
        <taxon>Pseudonocardiaceae</taxon>
        <taxon>Amycolatopsis</taxon>
    </lineage>
</organism>
<dbReference type="GO" id="GO:0016853">
    <property type="term" value="F:isomerase activity"/>
    <property type="evidence" value="ECO:0007669"/>
    <property type="project" value="UniProtKB-KW"/>
</dbReference>
<reference evidence="4" key="1">
    <citation type="submission" date="2016-10" db="EMBL/GenBank/DDBJ databases">
        <authorList>
            <person name="Varghese N."/>
            <person name="Submissions S."/>
        </authorList>
    </citation>
    <scope>NUCLEOTIDE SEQUENCE [LARGE SCALE GENOMIC DNA]</scope>
    <source>
        <strain evidence="4">DSM 44654</strain>
    </source>
</reference>
<evidence type="ECO:0000256" key="1">
    <source>
        <dbReference type="SAM" id="MobiDB-lite"/>
    </source>
</evidence>
<protein>
    <submittedName>
        <fullName evidence="3">Sugar phosphate isomerase/epimerase</fullName>
    </submittedName>
</protein>